<dbReference type="PANTHER" id="PTHR46148:SF44">
    <property type="entry name" value="GAG-POL POLYPROTEIN"/>
    <property type="match status" value="1"/>
</dbReference>
<protein>
    <recommendedName>
        <fullName evidence="1">Tf2-1-like SH3-like domain-containing protein</fullName>
    </recommendedName>
</protein>
<reference evidence="3" key="2">
    <citation type="submission" date="2025-08" db="UniProtKB">
        <authorList>
            <consortium name="RefSeq"/>
        </authorList>
    </citation>
    <scope>IDENTIFICATION</scope>
</reference>
<organism evidence="2 3">
    <name type="scientific">Gossypium hirsutum</name>
    <name type="common">Upland cotton</name>
    <name type="synonym">Gossypium mexicanum</name>
    <dbReference type="NCBI Taxonomy" id="3635"/>
    <lineage>
        <taxon>Eukaryota</taxon>
        <taxon>Viridiplantae</taxon>
        <taxon>Streptophyta</taxon>
        <taxon>Embryophyta</taxon>
        <taxon>Tracheophyta</taxon>
        <taxon>Spermatophyta</taxon>
        <taxon>Magnoliopsida</taxon>
        <taxon>eudicotyledons</taxon>
        <taxon>Gunneridae</taxon>
        <taxon>Pentapetalae</taxon>
        <taxon>rosids</taxon>
        <taxon>malvids</taxon>
        <taxon>Malvales</taxon>
        <taxon>Malvaceae</taxon>
        <taxon>Malvoideae</taxon>
        <taxon>Gossypium</taxon>
    </lineage>
</organism>
<dbReference type="RefSeq" id="XP_016704117.1">
    <property type="nucleotide sequence ID" value="XM_016848628.1"/>
</dbReference>
<reference evidence="2" key="1">
    <citation type="journal article" date="2020" name="Nat. Genet.">
        <title>Genomic diversifications of five Gossypium allopolyploid species and their impact on cotton improvement.</title>
        <authorList>
            <person name="Chen Z.J."/>
            <person name="Sreedasyam A."/>
            <person name="Ando A."/>
            <person name="Song Q."/>
            <person name="De Santiago L.M."/>
            <person name="Hulse-Kemp A.M."/>
            <person name="Ding M."/>
            <person name="Ye W."/>
            <person name="Kirkbride R.C."/>
            <person name="Jenkins J."/>
            <person name="Plott C."/>
            <person name="Lovell J."/>
            <person name="Lin Y.M."/>
            <person name="Vaughn R."/>
            <person name="Liu B."/>
            <person name="Simpson S."/>
            <person name="Scheffler B.E."/>
            <person name="Wen L."/>
            <person name="Saski C.A."/>
            <person name="Grover C.E."/>
            <person name="Hu G."/>
            <person name="Conover J.L."/>
            <person name="Carlson J.W."/>
            <person name="Shu S."/>
            <person name="Boston L.B."/>
            <person name="Williams M."/>
            <person name="Peterson D.G."/>
            <person name="McGee K."/>
            <person name="Jones D.C."/>
            <person name="Wendel J.F."/>
            <person name="Stelly D.M."/>
            <person name="Grimwood J."/>
            <person name="Schmutz J."/>
        </authorList>
    </citation>
    <scope>NUCLEOTIDE SEQUENCE [LARGE SCALE GENOMIC DNA]</scope>
    <source>
        <strain evidence="2">cv. TM-1</strain>
    </source>
</reference>
<evidence type="ECO:0000313" key="3">
    <source>
        <dbReference type="RefSeq" id="XP_016704117.1"/>
    </source>
</evidence>
<dbReference type="KEGG" id="ghi:107919099"/>
<evidence type="ECO:0000313" key="2">
    <source>
        <dbReference type="Proteomes" id="UP000818029"/>
    </source>
</evidence>
<feature type="domain" description="Tf2-1-like SH3-like" evidence="1">
    <location>
        <begin position="9"/>
        <end position="63"/>
    </location>
</feature>
<dbReference type="Pfam" id="PF24626">
    <property type="entry name" value="SH3_Tf2-1"/>
    <property type="match status" value="1"/>
</dbReference>
<accession>A0A1U8KNS5</accession>
<sequence length="146" mass="17171">MEDKVSPSTKVLRFGQKGKLSPRLIGPYQVIERIGPVAYHLQFLPKLERIHDAFHVSMLRKYQSDPSHVVSVEEIEVQSNLTYDEELVEILAHKDKVLRNKTILLVKVLWRNHKTKEATWEIEDVMRHQYPYLLDSGQNFEDEISF</sequence>
<dbReference type="AlphaFoldDB" id="A0A1U8KNS5"/>
<dbReference type="SUPFAM" id="SSF54160">
    <property type="entry name" value="Chromo domain-like"/>
    <property type="match status" value="1"/>
</dbReference>
<name>A0A1U8KNS5_GOSHI</name>
<dbReference type="InterPro" id="IPR056924">
    <property type="entry name" value="SH3_Tf2-1"/>
</dbReference>
<proteinExistence type="predicted"/>
<dbReference type="InterPro" id="IPR016197">
    <property type="entry name" value="Chromo-like_dom_sf"/>
</dbReference>
<dbReference type="GeneID" id="107919099"/>
<gene>
    <name evidence="3" type="primary">LOC107919099</name>
</gene>
<dbReference type="PaxDb" id="3635-A0A1U8KNS5"/>
<dbReference type="PANTHER" id="PTHR46148">
    <property type="entry name" value="CHROMO DOMAIN-CONTAINING PROTEIN"/>
    <property type="match status" value="1"/>
</dbReference>
<keyword evidence="2" id="KW-1185">Reference proteome</keyword>
<dbReference type="Proteomes" id="UP000818029">
    <property type="component" value="Chromosome D13"/>
</dbReference>
<dbReference type="OrthoDB" id="1939135at2759"/>
<evidence type="ECO:0000259" key="1">
    <source>
        <dbReference type="Pfam" id="PF24626"/>
    </source>
</evidence>